<gene>
    <name evidence="1" type="ORF">S06H3_11095</name>
</gene>
<accession>X1N4D8</accession>
<evidence type="ECO:0008006" key="2">
    <source>
        <dbReference type="Google" id="ProtNLM"/>
    </source>
</evidence>
<dbReference type="Pfam" id="PF05635">
    <property type="entry name" value="23S_rRNA_IVP"/>
    <property type="match status" value="1"/>
</dbReference>
<dbReference type="AlphaFoldDB" id="X1N4D8"/>
<name>X1N4D8_9ZZZZ</name>
<dbReference type="NCBIfam" id="TIGR02436">
    <property type="entry name" value="four helix bundle protein"/>
    <property type="match status" value="1"/>
</dbReference>
<dbReference type="PANTHER" id="PTHR38471">
    <property type="entry name" value="FOUR HELIX BUNDLE PROTEIN"/>
    <property type="match status" value="1"/>
</dbReference>
<reference evidence="1" key="1">
    <citation type="journal article" date="2014" name="Front. Microbiol.">
        <title>High frequency of phylogenetically diverse reductive dehalogenase-homologous genes in deep subseafloor sedimentary metagenomes.</title>
        <authorList>
            <person name="Kawai M."/>
            <person name="Futagami T."/>
            <person name="Toyoda A."/>
            <person name="Takaki Y."/>
            <person name="Nishi S."/>
            <person name="Hori S."/>
            <person name="Arai W."/>
            <person name="Tsubouchi T."/>
            <person name="Morono Y."/>
            <person name="Uchiyama I."/>
            <person name="Ito T."/>
            <person name="Fujiyama A."/>
            <person name="Inagaki F."/>
            <person name="Takami H."/>
        </authorList>
    </citation>
    <scope>NUCLEOTIDE SEQUENCE</scope>
    <source>
        <strain evidence="1">Expedition CK06-06</strain>
    </source>
</reference>
<dbReference type="InterPro" id="IPR036583">
    <property type="entry name" value="23S_rRNA_IVS_sf"/>
</dbReference>
<protein>
    <recommendedName>
        <fullName evidence="2">Four helix bundle protein</fullName>
    </recommendedName>
</protein>
<comment type="caution">
    <text evidence="1">The sequence shown here is derived from an EMBL/GenBank/DDBJ whole genome shotgun (WGS) entry which is preliminary data.</text>
</comment>
<dbReference type="PIRSF" id="PIRSF035652">
    <property type="entry name" value="CHP02436"/>
    <property type="match status" value="1"/>
</dbReference>
<dbReference type="EMBL" id="BARV01005291">
    <property type="protein sequence ID" value="GAI13449.1"/>
    <property type="molecule type" value="Genomic_DNA"/>
</dbReference>
<evidence type="ECO:0000313" key="1">
    <source>
        <dbReference type="EMBL" id="GAI13449.1"/>
    </source>
</evidence>
<dbReference type="PANTHER" id="PTHR38471:SF2">
    <property type="entry name" value="FOUR HELIX BUNDLE PROTEIN"/>
    <property type="match status" value="1"/>
</dbReference>
<proteinExistence type="predicted"/>
<organism evidence="1">
    <name type="scientific">marine sediment metagenome</name>
    <dbReference type="NCBI Taxonomy" id="412755"/>
    <lineage>
        <taxon>unclassified sequences</taxon>
        <taxon>metagenomes</taxon>
        <taxon>ecological metagenomes</taxon>
    </lineage>
</organism>
<dbReference type="Gene3D" id="1.20.1440.60">
    <property type="entry name" value="23S rRNA-intervening sequence"/>
    <property type="match status" value="1"/>
</dbReference>
<sequence length="123" mass="13859">MQNDRSKFKDEFKGRVYNFALDVIGFTEQLPMEQTSRILSDQLLRSATSIGANVIEAQAASSRKDYTNFFNYALKSANECKFWLGLLRDSGQGNKETVNKLLKETTEIANILATSVLTLKGRK</sequence>
<dbReference type="InterPro" id="IPR012657">
    <property type="entry name" value="23S_rRNA-intervening_sequence"/>
</dbReference>
<dbReference type="SUPFAM" id="SSF158446">
    <property type="entry name" value="IVS-encoded protein-like"/>
    <property type="match status" value="1"/>
</dbReference>